<dbReference type="PROSITE" id="PS50005">
    <property type="entry name" value="TPR"/>
    <property type="match status" value="2"/>
</dbReference>
<keyword evidence="6" id="KW-1185">Reference proteome</keyword>
<feature type="domain" description="DUF5107" evidence="4">
    <location>
        <begin position="38"/>
        <end position="335"/>
    </location>
</feature>
<dbReference type="RefSeq" id="WP_073235948.1">
    <property type="nucleotide sequence ID" value="NZ_FQUQ01000006.1"/>
</dbReference>
<dbReference type="InterPro" id="IPR033396">
    <property type="entry name" value="DUF5107"/>
</dbReference>
<dbReference type="InterPro" id="IPR019734">
    <property type="entry name" value="TPR_rpt"/>
</dbReference>
<dbReference type="PANTHER" id="PTHR44858:SF1">
    <property type="entry name" value="UDP-N-ACETYLGLUCOSAMINE--PEPTIDE N-ACETYLGLUCOSAMINYLTRANSFERASE SPINDLY-RELATED"/>
    <property type="match status" value="1"/>
</dbReference>
<keyword evidence="1" id="KW-0677">Repeat</keyword>
<evidence type="ECO:0000256" key="1">
    <source>
        <dbReference type="ARBA" id="ARBA00022737"/>
    </source>
</evidence>
<dbReference type="Gene3D" id="1.25.40.10">
    <property type="entry name" value="Tetratricopeptide repeat domain"/>
    <property type="match status" value="4"/>
</dbReference>
<dbReference type="Pfam" id="PF17128">
    <property type="entry name" value="DUF5107"/>
    <property type="match status" value="1"/>
</dbReference>
<dbReference type="OrthoDB" id="174931at2"/>
<evidence type="ECO:0000259" key="4">
    <source>
        <dbReference type="Pfam" id="PF17128"/>
    </source>
</evidence>
<dbReference type="EMBL" id="FQUQ01000006">
    <property type="protein sequence ID" value="SHG55816.1"/>
    <property type="molecule type" value="Genomic_DNA"/>
</dbReference>
<evidence type="ECO:0000313" key="6">
    <source>
        <dbReference type="Proteomes" id="UP000184287"/>
    </source>
</evidence>
<keyword evidence="2 3" id="KW-0802">TPR repeat</keyword>
<name>A0A1M5KSW6_9SPHI</name>
<accession>A0A1M5KSW6</accession>
<protein>
    <submittedName>
        <fullName evidence="5">Tfp pilus assembly protein PilF</fullName>
    </submittedName>
</protein>
<dbReference type="InterPro" id="IPR050498">
    <property type="entry name" value="Ycf3"/>
</dbReference>
<dbReference type="Pfam" id="PF13174">
    <property type="entry name" value="TPR_6"/>
    <property type="match status" value="1"/>
</dbReference>
<sequence>MEVKAWMEKVTIPTYETGKPEKNPIFLDKRVYQGSTGAVYPHPVIEKISDEKKDKEYLAIYIENDFLKIMVLPELGGRIQRAFDKVRNRDFIYYNQVIKPALVGLTGPWISGGIEFNWPQHHRPSTFDPLDYSIEEHADGSKTIWVNELELMTRTKGMAGFTLYPDKAYLEIKGKIYNRTPFPQTFLWWANPAVKVNDHYQSVFPPDVYAVFDHGKRDVSDFPIATGTYYKKDYAPGTDISRYKNIPVPTSYMAIRSEYNFIGGYEHDTQAGMLHVANHHVAPGKKQWTWGDGDFGQSWDRNLTDEDGPYIELMTGVFTDNQPDFSWLQPNEEKTFEQYFMPYAKVGAVKNATKEAMLNVEVNGDHVEVKVYATSAFPAAEIKLFVDGVLIDTSVFDLSPSAIFEKSIPLMAEVGQERIAVRVEQANHKLLVGFEQEEVLSKEIPPAATAAKDPVAIEAIEELYLNGLHIEQYRHATYLATDYYEEALKREPGDVRCNNAMGLWYMRRGQFAKATPFFRTAIATLTLRNPNPYDGEPYYNLGWSLKMQGESDQAYEAIYKSTWNAAWQDAGFFALARIASEKGDLEDALYLVNKSLMRNGQAHSVRHLKAAILHKMNRVKEALSFIEESLLTDPFNFGCLYERYVIYREAADLKESERAGLHFVQLMRQDVHNYIECALDYSHAGLYEEAVALLSVYVGEQEGIVYPMVYYYMGWCCAQRGDEKSAKDYFLKGQFAAPDFCFPHRIEDVNVLTSAIALNPDDAKAHYYLGNFWFGKQQYREAIACWEKSVAADPSFPTAHRNLSLAYQNQLKDSDRALVELEKAFSLDVNDARVFMELDQLYKKLGYAPERRLALLEKYSELVDYRDDLYLERVALCNQLGRFEEARTLLATRQFHPWEGGEGKVVGQYLRCHIGLARKAMMEGTYQNALDLLSATEQYPHNLGEGKLYGAQENDIHYLQGCIYELMNLNDQAKEKFRIATEGPTEPVQAIFYNDPQPDKIFYQGLAWLKLNEKDRAKEIFERFVEFGKLHLNDEIRIDYFAVSLPDLLVFDQDLDLKNHIHCCYLIGLGYLGLGHFDEAKKMFNEVLEMDANHQGANTHLDLVSVVK</sequence>
<evidence type="ECO:0000313" key="5">
    <source>
        <dbReference type="EMBL" id="SHG55816.1"/>
    </source>
</evidence>
<dbReference type="STRING" id="288992.SAMN04488522_10677"/>
<dbReference type="Proteomes" id="UP000184287">
    <property type="component" value="Unassembled WGS sequence"/>
</dbReference>
<evidence type="ECO:0000256" key="2">
    <source>
        <dbReference type="ARBA" id="ARBA00022803"/>
    </source>
</evidence>
<dbReference type="InterPro" id="IPR011990">
    <property type="entry name" value="TPR-like_helical_dom_sf"/>
</dbReference>
<dbReference type="PANTHER" id="PTHR44858">
    <property type="entry name" value="TETRATRICOPEPTIDE REPEAT PROTEIN 6"/>
    <property type="match status" value="1"/>
</dbReference>
<proteinExistence type="predicted"/>
<feature type="repeat" description="TPR" evidence="3">
    <location>
        <begin position="1061"/>
        <end position="1094"/>
    </location>
</feature>
<gene>
    <name evidence="5" type="ORF">SAMN04488522_10677</name>
</gene>
<dbReference type="InterPro" id="IPR013105">
    <property type="entry name" value="TPR_2"/>
</dbReference>
<organism evidence="5 6">
    <name type="scientific">Pedobacter caeni</name>
    <dbReference type="NCBI Taxonomy" id="288992"/>
    <lineage>
        <taxon>Bacteria</taxon>
        <taxon>Pseudomonadati</taxon>
        <taxon>Bacteroidota</taxon>
        <taxon>Sphingobacteriia</taxon>
        <taxon>Sphingobacteriales</taxon>
        <taxon>Sphingobacteriaceae</taxon>
        <taxon>Pedobacter</taxon>
    </lineage>
</organism>
<evidence type="ECO:0000256" key="3">
    <source>
        <dbReference type="PROSITE-ProRule" id="PRU00339"/>
    </source>
</evidence>
<dbReference type="Pfam" id="PF13181">
    <property type="entry name" value="TPR_8"/>
    <property type="match status" value="1"/>
</dbReference>
<dbReference type="SUPFAM" id="SSF48452">
    <property type="entry name" value="TPR-like"/>
    <property type="match status" value="2"/>
</dbReference>
<dbReference type="AlphaFoldDB" id="A0A1M5KSW6"/>
<feature type="repeat" description="TPR" evidence="3">
    <location>
        <begin position="763"/>
        <end position="796"/>
    </location>
</feature>
<reference evidence="6" key="1">
    <citation type="submission" date="2016-11" db="EMBL/GenBank/DDBJ databases">
        <authorList>
            <person name="Varghese N."/>
            <person name="Submissions S."/>
        </authorList>
    </citation>
    <scope>NUCLEOTIDE SEQUENCE [LARGE SCALE GENOMIC DNA]</scope>
    <source>
        <strain evidence="6">DSM 16990</strain>
    </source>
</reference>
<dbReference type="Pfam" id="PF07719">
    <property type="entry name" value="TPR_2"/>
    <property type="match status" value="1"/>
</dbReference>
<dbReference type="SMART" id="SM00028">
    <property type="entry name" value="TPR"/>
    <property type="match status" value="9"/>
</dbReference>